<dbReference type="Pfam" id="PF00107">
    <property type="entry name" value="ADH_zinc_N"/>
    <property type="match status" value="1"/>
</dbReference>
<sequence>MSTQKIGAWVGKDAKDASEGNLSFQEIDSKKWEETDVDVKVLYCGICATDIGGLQGHYGKFSESDPAVCGHEIVGEVTKAGSQSGRKVGEFVGIGYQTDCCGACGMCKGDHPDCCSQLVNTIAGPYKRDAVKGQRAYGGFAKVWRGPGRFAIPLPEGVDASTAGPLFCGGITVFTPLQKWGAGKSRKRVGVVGIGGLGHMALQFASAMGAEVTAISRSDRKKADAEKLGAKHFIATGDDTGKACEARAATLDLIICTINPAKLPVQEYLQLLAPEGVFVIVGIPEQPLAFSGLPLVIKNAAVAGSHIGSPDQITDMLKFSVQHNVKPWVQKYNMDDINKALKDFNAGKPEFRFVLVNTDNGGKL</sequence>
<dbReference type="Proteomes" id="UP000002748">
    <property type="component" value="Unassembled WGS sequence"/>
</dbReference>
<keyword evidence="2" id="KW-0479">Metal-binding</keyword>
<dbReference type="InterPro" id="IPR047109">
    <property type="entry name" value="CAD-like"/>
</dbReference>
<reference evidence="6 7" key="1">
    <citation type="journal article" date="2012" name="Eukaryot. Cell">
        <title>Draft genome sequence of CBS 2479, the standard type strain of Trichosporon asahii.</title>
        <authorList>
            <person name="Yang R.Y."/>
            <person name="Li H.T."/>
            <person name="Zhu H."/>
            <person name="Zhou G.P."/>
            <person name="Wang M."/>
            <person name="Wang L."/>
        </authorList>
    </citation>
    <scope>NUCLEOTIDE SEQUENCE [LARGE SCALE GENOMIC DNA]</scope>
    <source>
        <strain evidence="7">ATCC 90039 / CBS 2479 / JCM 2466 / KCTC 7840 / NCYC 2677 / UAMH 7654</strain>
    </source>
</reference>
<organism evidence="6 7">
    <name type="scientific">Trichosporon asahii var. asahii (strain ATCC 90039 / CBS 2479 / JCM 2466 / KCTC 7840 / NBRC 103889/ NCYC 2677 / UAMH 7654)</name>
    <name type="common">Yeast</name>
    <dbReference type="NCBI Taxonomy" id="1186058"/>
    <lineage>
        <taxon>Eukaryota</taxon>
        <taxon>Fungi</taxon>
        <taxon>Dikarya</taxon>
        <taxon>Basidiomycota</taxon>
        <taxon>Agaricomycotina</taxon>
        <taxon>Tremellomycetes</taxon>
        <taxon>Trichosporonales</taxon>
        <taxon>Trichosporonaceae</taxon>
        <taxon>Trichosporon</taxon>
    </lineage>
</organism>
<dbReference type="SMART" id="SM00829">
    <property type="entry name" value="PKS_ER"/>
    <property type="match status" value="1"/>
</dbReference>
<accession>J4UES6</accession>
<dbReference type="OrthoDB" id="1879366at2759"/>
<comment type="caution">
    <text evidence="6">The sequence shown here is derived from an EMBL/GenBank/DDBJ whole genome shotgun (WGS) entry which is preliminary data.</text>
</comment>
<name>J4UES6_TRIAS</name>
<dbReference type="GeneID" id="25984545"/>
<dbReference type="SUPFAM" id="SSF51735">
    <property type="entry name" value="NAD(P)-binding Rossmann-fold domains"/>
    <property type="match status" value="1"/>
</dbReference>
<evidence type="ECO:0000256" key="3">
    <source>
        <dbReference type="ARBA" id="ARBA00022833"/>
    </source>
</evidence>
<proteinExistence type="predicted"/>
<dbReference type="Gene3D" id="3.90.180.10">
    <property type="entry name" value="Medium-chain alcohol dehydrogenases, catalytic domain"/>
    <property type="match status" value="1"/>
</dbReference>
<evidence type="ECO:0000256" key="2">
    <source>
        <dbReference type="ARBA" id="ARBA00022723"/>
    </source>
</evidence>
<dbReference type="HOGENOM" id="CLU_026673_20_2_1"/>
<feature type="domain" description="Enoyl reductase (ER)" evidence="5">
    <location>
        <begin position="20"/>
        <end position="355"/>
    </location>
</feature>
<dbReference type="InterPro" id="IPR011032">
    <property type="entry name" value="GroES-like_sf"/>
</dbReference>
<keyword evidence="3" id="KW-0862">Zinc</keyword>
<dbReference type="InterPro" id="IPR013154">
    <property type="entry name" value="ADH-like_N"/>
</dbReference>
<dbReference type="GO" id="GO:0046872">
    <property type="term" value="F:metal ion binding"/>
    <property type="evidence" value="ECO:0007669"/>
    <property type="project" value="UniProtKB-KW"/>
</dbReference>
<evidence type="ECO:0000256" key="1">
    <source>
        <dbReference type="ARBA" id="ARBA00001947"/>
    </source>
</evidence>
<evidence type="ECO:0000256" key="4">
    <source>
        <dbReference type="ARBA" id="ARBA00023002"/>
    </source>
</evidence>
<keyword evidence="4" id="KW-0560">Oxidoreductase</keyword>
<dbReference type="GO" id="GO:0016616">
    <property type="term" value="F:oxidoreductase activity, acting on the CH-OH group of donors, NAD or NADP as acceptor"/>
    <property type="evidence" value="ECO:0007669"/>
    <property type="project" value="InterPro"/>
</dbReference>
<dbReference type="Gene3D" id="3.40.50.720">
    <property type="entry name" value="NAD(P)-binding Rossmann-like Domain"/>
    <property type="match status" value="1"/>
</dbReference>
<dbReference type="PANTHER" id="PTHR42683">
    <property type="entry name" value="ALDEHYDE REDUCTASE"/>
    <property type="match status" value="1"/>
</dbReference>
<gene>
    <name evidence="6" type="ORF">A1Q1_01031</name>
</gene>
<evidence type="ECO:0000259" key="5">
    <source>
        <dbReference type="SMART" id="SM00829"/>
    </source>
</evidence>
<evidence type="ECO:0000313" key="7">
    <source>
        <dbReference type="Proteomes" id="UP000002748"/>
    </source>
</evidence>
<dbReference type="SUPFAM" id="SSF50129">
    <property type="entry name" value="GroES-like"/>
    <property type="match status" value="1"/>
</dbReference>
<dbReference type="InterPro" id="IPR013149">
    <property type="entry name" value="ADH-like_C"/>
</dbReference>
<protein>
    <submittedName>
        <fullName evidence="6">Alcohol dehydrogenase (NADP+)</fullName>
    </submittedName>
</protein>
<dbReference type="FunFam" id="3.40.50.720:FF:000022">
    <property type="entry name" value="Cinnamyl alcohol dehydrogenase"/>
    <property type="match status" value="1"/>
</dbReference>
<dbReference type="AlphaFoldDB" id="J4UES6"/>
<evidence type="ECO:0000313" key="6">
    <source>
        <dbReference type="EMBL" id="EJT49805.1"/>
    </source>
</evidence>
<dbReference type="EMBL" id="ALBS01000146">
    <property type="protein sequence ID" value="EJT49805.1"/>
    <property type="molecule type" value="Genomic_DNA"/>
</dbReference>
<dbReference type="InterPro" id="IPR020843">
    <property type="entry name" value="ER"/>
</dbReference>
<dbReference type="RefSeq" id="XP_014181129.1">
    <property type="nucleotide sequence ID" value="XM_014325654.1"/>
</dbReference>
<dbReference type="CDD" id="cd05283">
    <property type="entry name" value="CAD1"/>
    <property type="match status" value="1"/>
</dbReference>
<dbReference type="KEGG" id="tasa:A1Q1_01031"/>
<dbReference type="InterPro" id="IPR036291">
    <property type="entry name" value="NAD(P)-bd_dom_sf"/>
</dbReference>
<dbReference type="Pfam" id="PF08240">
    <property type="entry name" value="ADH_N"/>
    <property type="match status" value="1"/>
</dbReference>
<dbReference type="VEuPathDB" id="FungiDB:A1Q1_01031"/>
<comment type="cofactor">
    <cofactor evidence="1">
        <name>Zn(2+)</name>
        <dbReference type="ChEBI" id="CHEBI:29105"/>
    </cofactor>
</comment>